<keyword evidence="10" id="KW-1185">Reference proteome</keyword>
<keyword evidence="5" id="KW-0804">Transcription</keyword>
<feature type="region of interest" description="Disordered" evidence="6">
    <location>
        <begin position="143"/>
        <end position="265"/>
    </location>
</feature>
<feature type="domain" description="RNA polymerase sigma-70 region 2" evidence="7">
    <location>
        <begin position="7"/>
        <end position="70"/>
    </location>
</feature>
<dbReference type="Pfam" id="PF04542">
    <property type="entry name" value="Sigma70_r2"/>
    <property type="match status" value="1"/>
</dbReference>
<organism evidence="9 10">
    <name type="scientific">Paractinoplanes atraurantiacus</name>
    <dbReference type="NCBI Taxonomy" id="1036182"/>
    <lineage>
        <taxon>Bacteria</taxon>
        <taxon>Bacillati</taxon>
        <taxon>Actinomycetota</taxon>
        <taxon>Actinomycetes</taxon>
        <taxon>Micromonosporales</taxon>
        <taxon>Micromonosporaceae</taxon>
        <taxon>Paractinoplanes</taxon>
    </lineage>
</organism>
<feature type="domain" description="RNA polymerase sigma factor 70 region 4 type 2" evidence="8">
    <location>
        <begin position="103"/>
        <end position="154"/>
    </location>
</feature>
<feature type="region of interest" description="Disordered" evidence="6">
    <location>
        <begin position="70"/>
        <end position="91"/>
    </location>
</feature>
<dbReference type="InterPro" id="IPR013249">
    <property type="entry name" value="RNA_pol_sigma70_r4_t2"/>
</dbReference>
<dbReference type="GO" id="GO:0016987">
    <property type="term" value="F:sigma factor activity"/>
    <property type="evidence" value="ECO:0007669"/>
    <property type="project" value="UniProtKB-KW"/>
</dbReference>
<dbReference type="InterPro" id="IPR014284">
    <property type="entry name" value="RNA_pol_sigma-70_dom"/>
</dbReference>
<dbReference type="InterPro" id="IPR013325">
    <property type="entry name" value="RNA_pol_sigma_r2"/>
</dbReference>
<dbReference type="SUPFAM" id="SSF54427">
    <property type="entry name" value="NTF2-like"/>
    <property type="match status" value="1"/>
</dbReference>
<dbReference type="SUPFAM" id="SSF88659">
    <property type="entry name" value="Sigma3 and sigma4 domains of RNA polymerase sigma factors"/>
    <property type="match status" value="1"/>
</dbReference>
<dbReference type="InterPro" id="IPR032710">
    <property type="entry name" value="NTF2-like_dom_sf"/>
</dbReference>
<dbReference type="Pfam" id="PF08281">
    <property type="entry name" value="Sigma70_r4_2"/>
    <property type="match status" value="1"/>
</dbReference>
<dbReference type="AlphaFoldDB" id="A0A285HHP8"/>
<keyword evidence="4" id="KW-0731">Sigma factor</keyword>
<dbReference type="InterPro" id="IPR036388">
    <property type="entry name" value="WH-like_DNA-bd_sf"/>
</dbReference>
<feature type="compositionally biased region" description="Low complexity" evidence="6">
    <location>
        <begin position="183"/>
        <end position="251"/>
    </location>
</feature>
<dbReference type="Gene3D" id="3.10.450.50">
    <property type="match status" value="1"/>
</dbReference>
<evidence type="ECO:0000313" key="9">
    <source>
        <dbReference type="EMBL" id="SNY35259.1"/>
    </source>
</evidence>
<name>A0A285HHP8_9ACTN</name>
<dbReference type="PANTHER" id="PTHR30173">
    <property type="entry name" value="SIGMA 19 FACTOR"/>
    <property type="match status" value="1"/>
</dbReference>
<dbReference type="Proteomes" id="UP000219612">
    <property type="component" value="Unassembled WGS sequence"/>
</dbReference>
<dbReference type="NCBIfam" id="TIGR02937">
    <property type="entry name" value="sigma70-ECF"/>
    <property type="match status" value="1"/>
</dbReference>
<protein>
    <submittedName>
        <fullName evidence="9">RNA polymerase sigma factor, sigma-70 family</fullName>
    </submittedName>
</protein>
<dbReference type="GO" id="GO:0006352">
    <property type="term" value="P:DNA-templated transcription initiation"/>
    <property type="evidence" value="ECO:0007669"/>
    <property type="project" value="InterPro"/>
</dbReference>
<dbReference type="SUPFAM" id="SSF88946">
    <property type="entry name" value="Sigma2 domain of RNA polymerase sigma factors"/>
    <property type="match status" value="1"/>
</dbReference>
<proteinExistence type="inferred from homology"/>
<evidence type="ECO:0000259" key="8">
    <source>
        <dbReference type="Pfam" id="PF08281"/>
    </source>
</evidence>
<feature type="compositionally biased region" description="Basic and acidic residues" evidence="6">
    <location>
        <begin position="255"/>
        <end position="265"/>
    </location>
</feature>
<comment type="similarity">
    <text evidence="1">Belongs to the sigma-70 factor family. ECF subfamily.</text>
</comment>
<dbReference type="Gene3D" id="1.10.1740.10">
    <property type="match status" value="1"/>
</dbReference>
<dbReference type="InterPro" id="IPR052704">
    <property type="entry name" value="ECF_Sigma-70_Domain"/>
</dbReference>
<keyword evidence="3" id="KW-0805">Transcription regulation</keyword>
<gene>
    <name evidence="9" type="ORF">SAMN05421748_104406</name>
</gene>
<feature type="compositionally biased region" description="Basic and acidic residues" evidence="6">
    <location>
        <begin position="170"/>
        <end position="182"/>
    </location>
</feature>
<evidence type="ECO:0000256" key="6">
    <source>
        <dbReference type="SAM" id="MobiDB-lite"/>
    </source>
</evidence>
<comment type="subunit">
    <text evidence="2">Interacts transiently with the RNA polymerase catalytic core formed by RpoA, RpoB, RpoC and RpoZ (2 alpha, 1 beta, 1 beta' and 1 omega subunit) to form the RNA polymerase holoenzyme that can initiate transcription.</text>
</comment>
<dbReference type="EMBL" id="OBDY01000004">
    <property type="protein sequence ID" value="SNY35259.1"/>
    <property type="molecule type" value="Genomic_DNA"/>
</dbReference>
<evidence type="ECO:0000259" key="7">
    <source>
        <dbReference type="Pfam" id="PF04542"/>
    </source>
</evidence>
<reference evidence="9 10" key="1">
    <citation type="submission" date="2017-09" db="EMBL/GenBank/DDBJ databases">
        <authorList>
            <person name="Ehlers B."/>
            <person name="Leendertz F.H."/>
        </authorList>
    </citation>
    <scope>NUCLEOTIDE SEQUENCE [LARGE SCALE GENOMIC DNA]</scope>
    <source>
        <strain evidence="9 10">CGMCC 4.6857</strain>
    </source>
</reference>
<evidence type="ECO:0000256" key="1">
    <source>
        <dbReference type="ARBA" id="ARBA00010641"/>
    </source>
</evidence>
<evidence type="ECO:0000256" key="4">
    <source>
        <dbReference type="ARBA" id="ARBA00023082"/>
    </source>
</evidence>
<dbReference type="PANTHER" id="PTHR30173:SF43">
    <property type="entry name" value="ECF RNA POLYMERASE SIGMA FACTOR SIGI-RELATED"/>
    <property type="match status" value="1"/>
</dbReference>
<evidence type="ECO:0000256" key="5">
    <source>
        <dbReference type="ARBA" id="ARBA00023163"/>
    </source>
</evidence>
<sequence length="380" mass="41491">MDVHERFEANRPRLRAVAHRMLGSTTEAEDAVQEAWLRLDRTGPDSIDNLDAWLTTVVGRVCLDMLRSRTTRREDAYESEPPARLQTTGPEQETLLADSVGLALMVVLETLSPVERLAFVLHDLFAVPFDEIAPIVGRSPDAARQLASRARRRIQSQTAPPSNQPGTDPQHPDHPLRQDDTQPQHPAQPQRRPGAQPQTQPQRRPAAQPQAQPQRRPAAQPQAQPQRRPAAQPQAQPQRRPSTQPQAQAQPHGRPGAERHRTDQPARRDLVDAFLAASRAGDFVTLLSLLDPDVRLRVDDAGRRLGAPAEVEGSTLVAQFFSGRAATAVTALINGTVGIAVAPGGKTRIAVLLTFESGRITAMEAVADPAHLSTLTIDPL</sequence>
<accession>A0A285HHP8</accession>
<dbReference type="Gene3D" id="1.10.10.10">
    <property type="entry name" value="Winged helix-like DNA-binding domain superfamily/Winged helix DNA-binding domain"/>
    <property type="match status" value="1"/>
</dbReference>
<evidence type="ECO:0000313" key="10">
    <source>
        <dbReference type="Proteomes" id="UP000219612"/>
    </source>
</evidence>
<dbReference type="GO" id="GO:0003677">
    <property type="term" value="F:DNA binding"/>
    <property type="evidence" value="ECO:0007669"/>
    <property type="project" value="InterPro"/>
</dbReference>
<dbReference type="InterPro" id="IPR013324">
    <property type="entry name" value="RNA_pol_sigma_r3/r4-like"/>
</dbReference>
<dbReference type="InterPro" id="IPR007627">
    <property type="entry name" value="RNA_pol_sigma70_r2"/>
</dbReference>
<evidence type="ECO:0000256" key="2">
    <source>
        <dbReference type="ARBA" id="ARBA00011344"/>
    </source>
</evidence>
<evidence type="ECO:0000256" key="3">
    <source>
        <dbReference type="ARBA" id="ARBA00023015"/>
    </source>
</evidence>